<feature type="transmembrane region" description="Helical" evidence="2">
    <location>
        <begin position="53"/>
        <end position="75"/>
    </location>
</feature>
<evidence type="ECO:0000256" key="2">
    <source>
        <dbReference type="SAM" id="Phobius"/>
    </source>
</evidence>
<comment type="caution">
    <text evidence="3">The sequence shown here is derived from an EMBL/GenBank/DDBJ whole genome shotgun (WGS) entry which is preliminary data.</text>
</comment>
<accession>A0ABN3JF21</accession>
<evidence type="ECO:0000313" key="3">
    <source>
        <dbReference type="EMBL" id="GAA2427051.1"/>
    </source>
</evidence>
<evidence type="ECO:0000313" key="4">
    <source>
        <dbReference type="Proteomes" id="UP001500460"/>
    </source>
</evidence>
<gene>
    <name evidence="3" type="ORF">GCM10010421_12840</name>
</gene>
<dbReference type="RefSeq" id="WP_344600465.1">
    <property type="nucleotide sequence ID" value="NZ_BAAATK010000006.1"/>
</dbReference>
<proteinExistence type="predicted"/>
<name>A0ABN3JF21_9ACTN</name>
<dbReference type="Proteomes" id="UP001500460">
    <property type="component" value="Unassembled WGS sequence"/>
</dbReference>
<feature type="compositionally biased region" description="Basic and acidic residues" evidence="1">
    <location>
        <begin position="170"/>
        <end position="197"/>
    </location>
</feature>
<dbReference type="EMBL" id="BAAATK010000006">
    <property type="protein sequence ID" value="GAA2427051.1"/>
    <property type="molecule type" value="Genomic_DNA"/>
</dbReference>
<feature type="region of interest" description="Disordered" evidence="1">
    <location>
        <begin position="165"/>
        <end position="198"/>
    </location>
</feature>
<reference evidence="3 4" key="1">
    <citation type="journal article" date="2019" name="Int. J. Syst. Evol. Microbiol.">
        <title>The Global Catalogue of Microorganisms (GCM) 10K type strain sequencing project: providing services to taxonomists for standard genome sequencing and annotation.</title>
        <authorList>
            <consortium name="The Broad Institute Genomics Platform"/>
            <consortium name="The Broad Institute Genome Sequencing Center for Infectious Disease"/>
            <person name="Wu L."/>
            <person name="Ma J."/>
        </authorList>
    </citation>
    <scope>NUCLEOTIDE SEQUENCE [LARGE SCALE GENOMIC DNA]</scope>
    <source>
        <strain evidence="3 4">JCM 6922</strain>
    </source>
</reference>
<protein>
    <submittedName>
        <fullName evidence="3">Uncharacterized protein</fullName>
    </submittedName>
</protein>
<sequence length="290" mass="29319">MRNDDSAPHDELRYGVELSQTLATALDGLPSRTEHLVTGAVARGTRIRRRRRFAAWGAAGTATAALSAAAVLFGLPGGPEPATTVALPEFSAGSTAAPAGKEPVTGAATAALLAELLPGRPAVTDATSRDSGRAGGPVRTYAELTLADGGSVAVWLQGGYAQDGVAAPEAGREGEARSKDRPAGKGDPSAERTDLAEHYSCAAGDRKCRVTRLDDGSVLLSREGPGGAGTTADVLRPDGTRIAVTAVGTGFSAGQLRAVAGSARWQLWVDPAVNREAVQANPAGTGGMSG</sequence>
<evidence type="ECO:0000256" key="1">
    <source>
        <dbReference type="SAM" id="MobiDB-lite"/>
    </source>
</evidence>
<keyword evidence="2" id="KW-0472">Membrane</keyword>
<keyword evidence="2" id="KW-0812">Transmembrane</keyword>
<keyword evidence="2" id="KW-1133">Transmembrane helix</keyword>
<keyword evidence="4" id="KW-1185">Reference proteome</keyword>
<organism evidence="3 4">
    <name type="scientific">Streptomyces glaucus</name>
    <dbReference type="NCBI Taxonomy" id="284029"/>
    <lineage>
        <taxon>Bacteria</taxon>
        <taxon>Bacillati</taxon>
        <taxon>Actinomycetota</taxon>
        <taxon>Actinomycetes</taxon>
        <taxon>Kitasatosporales</taxon>
        <taxon>Streptomycetaceae</taxon>
        <taxon>Streptomyces</taxon>
    </lineage>
</organism>